<evidence type="ECO:0000256" key="9">
    <source>
        <dbReference type="SAM" id="MobiDB-lite"/>
    </source>
</evidence>
<keyword evidence="6" id="KW-0511">Multifunctional enzyme</keyword>
<evidence type="ECO:0000256" key="6">
    <source>
        <dbReference type="ARBA" id="ARBA00023268"/>
    </source>
</evidence>
<accession>A0A928Z9W3</accession>
<dbReference type="GO" id="GO:0006508">
    <property type="term" value="P:proteolysis"/>
    <property type="evidence" value="ECO:0007669"/>
    <property type="project" value="UniProtKB-KW"/>
</dbReference>
<dbReference type="InterPro" id="IPR001460">
    <property type="entry name" value="PCN-bd_Tpept"/>
</dbReference>
<sequence>MTSPQPPQKPNANQPDTQPPKTFLGKMTQVVKKAARVDFNKLALKPDARVPELWVQAGDQSKAQVYPLLGDRYLLGRSSSACDIVVRNDKVSQTHASLSRNSQQPRAPFTIKDEKSKNGIYRGRRRISEVELHHGDIFTLGPPELADAVRVQFVDPPPWYVKAFRWSLYGVGGVTALVGIWIAYEWTKISVRPLPRSVTGPVVVYSRDGQALRQQTQTAHIEKKRLSEFSPYLADAAIASEDGRFNWHLGIDPLGILRAIATNIRGGGIREGGSTITQQLARSLYRDYVGTADSAGRKLREAVVALKLETFYSKDELLLLYLNRVFLGLDLYGFEDAAQFYFGKSATDLTLSEAATLVGILPAPNSFNPIQNYQLAVEYRDRVIDRMRAMGKISSEEATRARRSRIEINPKASEILESTIAPYFYDRVFAELEALLGVGLAREGNFIVETGLNTRLQTLAENTIESGVNTLGVSAGFSQGALVSIDTRDGEILALTGGVDYQDSQFNRATQALRQPGSTFKMFAYAAALEDGFSPGKVYSCAPLTWRGQSFSGCERTSGSATMYQGLAQSENAVALRVAQDSGLDRMVQTARRMGITSDLNPVPGLVLGQSEVTLLEMTGAYGALANQGWFNPAHAVRRIRDSSDCTNPSDVQTCRVIYDYEQESRNSRRAVSPEVAFTMTELLRGVVQNGTGASAYLGLDGAGKTGTTNDGVDLWYIGYLPSRAIATGVWLGNDDNTPTSGSSAQAARVWKDYMGPAAQ</sequence>
<keyword evidence="2" id="KW-0645">Protease</keyword>
<reference evidence="11" key="1">
    <citation type="submission" date="2020-10" db="EMBL/GenBank/DDBJ databases">
        <authorList>
            <person name="Castelo-Branco R."/>
            <person name="Eusebio N."/>
            <person name="Adriana R."/>
            <person name="Vieira A."/>
            <person name="Brugerolle De Fraissinette N."/>
            <person name="Rezende De Castro R."/>
            <person name="Schneider M.P."/>
            <person name="Vasconcelos V."/>
            <person name="Leao P.N."/>
        </authorList>
    </citation>
    <scope>NUCLEOTIDE SEQUENCE</scope>
    <source>
        <strain evidence="11">LEGE 11467</strain>
    </source>
</reference>
<dbReference type="InterPro" id="IPR008984">
    <property type="entry name" value="SMAD_FHA_dom_sf"/>
</dbReference>
<dbReference type="InterPro" id="IPR023346">
    <property type="entry name" value="Lysozyme-like_dom_sf"/>
</dbReference>
<dbReference type="SMART" id="SM00240">
    <property type="entry name" value="FHA"/>
    <property type="match status" value="1"/>
</dbReference>
<evidence type="ECO:0000256" key="5">
    <source>
        <dbReference type="ARBA" id="ARBA00022801"/>
    </source>
</evidence>
<gene>
    <name evidence="11" type="ORF">IQ235_15055</name>
</gene>
<dbReference type="Pfam" id="PF00905">
    <property type="entry name" value="Transpeptidase"/>
    <property type="match status" value="1"/>
</dbReference>
<keyword evidence="3" id="KW-0328">Glycosyltransferase</keyword>
<evidence type="ECO:0000256" key="4">
    <source>
        <dbReference type="ARBA" id="ARBA00022679"/>
    </source>
</evidence>
<organism evidence="11 12">
    <name type="scientific">Zarconia navalis LEGE 11467</name>
    <dbReference type="NCBI Taxonomy" id="1828826"/>
    <lineage>
        <taxon>Bacteria</taxon>
        <taxon>Bacillati</taxon>
        <taxon>Cyanobacteriota</taxon>
        <taxon>Cyanophyceae</taxon>
        <taxon>Oscillatoriophycideae</taxon>
        <taxon>Oscillatoriales</taxon>
        <taxon>Oscillatoriales incertae sedis</taxon>
        <taxon>Zarconia</taxon>
        <taxon>Zarconia navalis</taxon>
    </lineage>
</organism>
<dbReference type="RefSeq" id="WP_264322276.1">
    <property type="nucleotide sequence ID" value="NZ_JADEXN010000297.1"/>
</dbReference>
<protein>
    <submittedName>
        <fullName evidence="11">Transglycosylase domain-containing protein</fullName>
    </submittedName>
</protein>
<dbReference type="Gene3D" id="1.10.3810.10">
    <property type="entry name" value="Biosynthetic peptidoglycan transglycosylase-like"/>
    <property type="match status" value="1"/>
</dbReference>
<dbReference type="EMBL" id="JADEXN010000297">
    <property type="protein sequence ID" value="MBE9042098.1"/>
    <property type="molecule type" value="Genomic_DNA"/>
</dbReference>
<evidence type="ECO:0000256" key="1">
    <source>
        <dbReference type="ARBA" id="ARBA00022645"/>
    </source>
</evidence>
<dbReference type="Gene3D" id="3.40.710.10">
    <property type="entry name" value="DD-peptidase/beta-lactamase superfamily"/>
    <property type="match status" value="1"/>
</dbReference>
<name>A0A928Z9W3_9CYAN</name>
<keyword evidence="1" id="KW-0121">Carboxypeptidase</keyword>
<evidence type="ECO:0000256" key="2">
    <source>
        <dbReference type="ARBA" id="ARBA00022670"/>
    </source>
</evidence>
<keyword evidence="12" id="KW-1185">Reference proteome</keyword>
<evidence type="ECO:0000313" key="12">
    <source>
        <dbReference type="Proteomes" id="UP000621799"/>
    </source>
</evidence>
<comment type="catalytic activity">
    <reaction evidence="7">
        <text>Preferential cleavage: (Ac)2-L-Lys-D-Ala-|-D-Ala. Also transpeptidation of peptidyl-alanyl moieties that are N-acyl substituents of D-alanine.</text>
        <dbReference type="EC" id="3.4.16.4"/>
    </reaction>
</comment>
<dbReference type="PANTHER" id="PTHR32282:SF31">
    <property type="entry name" value="PEPTIDOGLYCAN GLYCOSYLTRANSFERASE"/>
    <property type="match status" value="1"/>
</dbReference>
<dbReference type="GO" id="GO:0008955">
    <property type="term" value="F:peptidoglycan glycosyltransferase activity"/>
    <property type="evidence" value="ECO:0007669"/>
    <property type="project" value="UniProtKB-EC"/>
</dbReference>
<dbReference type="AlphaFoldDB" id="A0A928Z9W3"/>
<dbReference type="SUPFAM" id="SSF56601">
    <property type="entry name" value="beta-lactamase/transpeptidase-like"/>
    <property type="match status" value="1"/>
</dbReference>
<dbReference type="InterPro" id="IPR012338">
    <property type="entry name" value="Beta-lactam/transpept-like"/>
</dbReference>
<keyword evidence="4" id="KW-0808">Transferase</keyword>
<comment type="caution">
    <text evidence="11">The sequence shown here is derived from an EMBL/GenBank/DDBJ whole genome shotgun (WGS) entry which is preliminary data.</text>
</comment>
<dbReference type="GO" id="GO:0009252">
    <property type="term" value="P:peptidoglycan biosynthetic process"/>
    <property type="evidence" value="ECO:0007669"/>
    <property type="project" value="TreeGrafter"/>
</dbReference>
<keyword evidence="5" id="KW-0378">Hydrolase</keyword>
<dbReference type="CDD" id="cd00060">
    <property type="entry name" value="FHA"/>
    <property type="match status" value="1"/>
</dbReference>
<feature type="region of interest" description="Disordered" evidence="9">
    <location>
        <begin position="1"/>
        <end position="23"/>
    </location>
</feature>
<dbReference type="Pfam" id="PF00498">
    <property type="entry name" value="FHA"/>
    <property type="match status" value="1"/>
</dbReference>
<evidence type="ECO:0000256" key="8">
    <source>
        <dbReference type="ARBA" id="ARBA00049902"/>
    </source>
</evidence>
<dbReference type="GO" id="GO:0030288">
    <property type="term" value="C:outer membrane-bounded periplasmic space"/>
    <property type="evidence" value="ECO:0007669"/>
    <property type="project" value="TreeGrafter"/>
</dbReference>
<dbReference type="SUPFAM" id="SSF53955">
    <property type="entry name" value="Lysozyme-like"/>
    <property type="match status" value="1"/>
</dbReference>
<dbReference type="PANTHER" id="PTHR32282">
    <property type="entry name" value="BINDING PROTEIN TRANSPEPTIDASE, PUTATIVE-RELATED"/>
    <property type="match status" value="1"/>
</dbReference>
<evidence type="ECO:0000256" key="7">
    <source>
        <dbReference type="ARBA" id="ARBA00034000"/>
    </source>
</evidence>
<feature type="domain" description="FHA" evidence="10">
    <location>
        <begin position="73"/>
        <end position="127"/>
    </location>
</feature>
<evidence type="ECO:0000313" key="11">
    <source>
        <dbReference type="EMBL" id="MBE9042098.1"/>
    </source>
</evidence>
<dbReference type="InterPro" id="IPR000253">
    <property type="entry name" value="FHA_dom"/>
</dbReference>
<dbReference type="PROSITE" id="PS50006">
    <property type="entry name" value="FHA_DOMAIN"/>
    <property type="match status" value="1"/>
</dbReference>
<dbReference type="SUPFAM" id="SSF49879">
    <property type="entry name" value="SMAD/FHA domain"/>
    <property type="match status" value="1"/>
</dbReference>
<dbReference type="GO" id="GO:0008658">
    <property type="term" value="F:penicillin binding"/>
    <property type="evidence" value="ECO:0007669"/>
    <property type="project" value="InterPro"/>
</dbReference>
<comment type="catalytic activity">
    <reaction evidence="8">
        <text>[GlcNAc-(1-&gt;4)-Mur2Ac(oyl-L-Ala-gamma-D-Glu-L-Lys-D-Ala-D-Ala)](n)-di-trans,octa-cis-undecaprenyl diphosphate + beta-D-GlcNAc-(1-&gt;4)-Mur2Ac(oyl-L-Ala-gamma-D-Glu-L-Lys-D-Ala-D-Ala)-di-trans,octa-cis-undecaprenyl diphosphate = [GlcNAc-(1-&gt;4)-Mur2Ac(oyl-L-Ala-gamma-D-Glu-L-Lys-D-Ala-D-Ala)](n+1)-di-trans,octa-cis-undecaprenyl diphosphate + di-trans,octa-cis-undecaprenyl diphosphate + H(+)</text>
        <dbReference type="Rhea" id="RHEA:23708"/>
        <dbReference type="Rhea" id="RHEA-COMP:9602"/>
        <dbReference type="Rhea" id="RHEA-COMP:9603"/>
        <dbReference type="ChEBI" id="CHEBI:15378"/>
        <dbReference type="ChEBI" id="CHEBI:58405"/>
        <dbReference type="ChEBI" id="CHEBI:60033"/>
        <dbReference type="ChEBI" id="CHEBI:78435"/>
        <dbReference type="EC" id="2.4.99.28"/>
    </reaction>
</comment>
<dbReference type="Pfam" id="PF00912">
    <property type="entry name" value="Transgly"/>
    <property type="match status" value="1"/>
</dbReference>
<proteinExistence type="predicted"/>
<dbReference type="GO" id="GO:0009002">
    <property type="term" value="F:serine-type D-Ala-D-Ala carboxypeptidase activity"/>
    <property type="evidence" value="ECO:0007669"/>
    <property type="project" value="UniProtKB-EC"/>
</dbReference>
<evidence type="ECO:0000256" key="3">
    <source>
        <dbReference type="ARBA" id="ARBA00022676"/>
    </source>
</evidence>
<dbReference type="Proteomes" id="UP000621799">
    <property type="component" value="Unassembled WGS sequence"/>
</dbReference>
<dbReference type="InterPro" id="IPR050396">
    <property type="entry name" value="Glycosyltr_51/Transpeptidase"/>
</dbReference>
<dbReference type="Gene3D" id="2.60.200.20">
    <property type="match status" value="1"/>
</dbReference>
<dbReference type="InterPro" id="IPR036950">
    <property type="entry name" value="PBP_transglycosylase"/>
</dbReference>
<dbReference type="InterPro" id="IPR001264">
    <property type="entry name" value="Glyco_trans_51"/>
</dbReference>
<evidence type="ECO:0000259" key="10">
    <source>
        <dbReference type="PROSITE" id="PS50006"/>
    </source>
</evidence>